<dbReference type="GO" id="GO:0031683">
    <property type="term" value="F:G-protein beta/gamma-subunit complex binding"/>
    <property type="evidence" value="ECO:0007669"/>
    <property type="project" value="InterPro"/>
</dbReference>
<dbReference type="PANTHER" id="PTHR10218:SF194">
    <property type="entry name" value="G PROTEIN, ALPHA SUBUNIT"/>
    <property type="match status" value="1"/>
</dbReference>
<keyword evidence="1 4" id="KW-0547">Nucleotide-binding</keyword>
<organism evidence="6 7">
    <name type="scientific">Cylicocyclus nassatus</name>
    <name type="common">Nematode worm</name>
    <dbReference type="NCBI Taxonomy" id="53992"/>
    <lineage>
        <taxon>Eukaryota</taxon>
        <taxon>Metazoa</taxon>
        <taxon>Ecdysozoa</taxon>
        <taxon>Nematoda</taxon>
        <taxon>Chromadorea</taxon>
        <taxon>Rhabditida</taxon>
        <taxon>Rhabditina</taxon>
        <taxon>Rhabditomorpha</taxon>
        <taxon>Strongyloidea</taxon>
        <taxon>Strongylidae</taxon>
        <taxon>Cylicocyclus</taxon>
    </lineage>
</organism>
<keyword evidence="5" id="KW-0460">Magnesium</keyword>
<dbReference type="GO" id="GO:0005737">
    <property type="term" value="C:cytoplasm"/>
    <property type="evidence" value="ECO:0007669"/>
    <property type="project" value="TreeGrafter"/>
</dbReference>
<proteinExistence type="predicted"/>
<dbReference type="InterPro" id="IPR001019">
    <property type="entry name" value="Gprotein_alpha_su"/>
</dbReference>
<evidence type="ECO:0000256" key="4">
    <source>
        <dbReference type="PIRSR" id="PIRSR601019-1"/>
    </source>
</evidence>
<dbReference type="GO" id="GO:0003924">
    <property type="term" value="F:GTPase activity"/>
    <property type="evidence" value="ECO:0007669"/>
    <property type="project" value="InterPro"/>
</dbReference>
<dbReference type="PANTHER" id="PTHR10218">
    <property type="entry name" value="GTP-BINDING PROTEIN ALPHA SUBUNIT"/>
    <property type="match status" value="1"/>
</dbReference>
<dbReference type="InterPro" id="IPR011025">
    <property type="entry name" value="GproteinA_insert"/>
</dbReference>
<reference evidence="6" key="1">
    <citation type="submission" date="2023-07" db="EMBL/GenBank/DDBJ databases">
        <authorList>
            <consortium name="CYATHOMIX"/>
        </authorList>
    </citation>
    <scope>NUCLEOTIDE SEQUENCE</scope>
    <source>
        <strain evidence="6">N/A</strain>
    </source>
</reference>
<dbReference type="InterPro" id="IPR027417">
    <property type="entry name" value="P-loop_NTPase"/>
</dbReference>
<dbReference type="PROSITE" id="PS51882">
    <property type="entry name" value="G_ALPHA"/>
    <property type="match status" value="1"/>
</dbReference>
<dbReference type="Proteomes" id="UP001176961">
    <property type="component" value="Unassembled WGS sequence"/>
</dbReference>
<keyword evidence="2 4" id="KW-0342">GTP-binding</keyword>
<sequence>MGSISSKISSIICPTQPPNAQVPKEKEIVRFFMIGTGAAGKTTVIRQLKCLCKERPKNYKAYDNEWNLIPPENIFSEEEIVHYRKIIRINITYAVYNLLQQTIQWGHDCSAVESAQTLIQMVERADLEGRGKFNMNIPSALGKDLVEVLIDPNVADTLHNHDKMARIWHLEDGTLHFLTEEHIKRLFDDEAELTMSDIVHSRYPTTDSQDFRFSISSMKIQIHDMGGQPTELAKLPEFINHWVSQDREGYKNFVLFVTSMADFNVPDEDEPTKTALERSVKILEIILREDIVRRCGLLIFFNKQDRFDDIVTYLQKTKEGRMEIAKFLGNAMGEKDKLKLSDGQCDIYALYNALADKFDDVIKKQRRETYGRGVYMRFTQAVDSKIMADIFKVIKNEIIKNFIDTGGWIP</sequence>
<evidence type="ECO:0000313" key="7">
    <source>
        <dbReference type="Proteomes" id="UP001176961"/>
    </source>
</evidence>
<feature type="binding site" evidence="5">
    <location>
        <position position="42"/>
    </location>
    <ligand>
        <name>Mg(2+)</name>
        <dbReference type="ChEBI" id="CHEBI:18420"/>
    </ligand>
</feature>
<evidence type="ECO:0000256" key="2">
    <source>
        <dbReference type="ARBA" id="ARBA00023134"/>
    </source>
</evidence>
<dbReference type="GO" id="GO:0007606">
    <property type="term" value="P:sensory perception of chemical stimulus"/>
    <property type="evidence" value="ECO:0007669"/>
    <property type="project" value="TreeGrafter"/>
</dbReference>
<dbReference type="GO" id="GO:0005834">
    <property type="term" value="C:heterotrimeric G-protein complex"/>
    <property type="evidence" value="ECO:0007669"/>
    <property type="project" value="TreeGrafter"/>
</dbReference>
<feature type="binding site" evidence="4">
    <location>
        <begin position="224"/>
        <end position="228"/>
    </location>
    <ligand>
        <name>GTP</name>
        <dbReference type="ChEBI" id="CHEBI:37565"/>
    </ligand>
</feature>
<evidence type="ECO:0008006" key="8">
    <source>
        <dbReference type="Google" id="ProtNLM"/>
    </source>
</evidence>
<dbReference type="PRINTS" id="PR00318">
    <property type="entry name" value="GPROTEINA"/>
</dbReference>
<dbReference type="SUPFAM" id="SSF52540">
    <property type="entry name" value="P-loop containing nucleoside triphosphate hydrolases"/>
    <property type="match status" value="1"/>
</dbReference>
<dbReference type="GO" id="GO:0007191">
    <property type="term" value="P:adenylate cyclase-activating dopamine receptor signaling pathway"/>
    <property type="evidence" value="ECO:0007669"/>
    <property type="project" value="TreeGrafter"/>
</dbReference>
<dbReference type="AlphaFoldDB" id="A0AA36GT69"/>
<feature type="binding site" evidence="4">
    <location>
        <begin position="302"/>
        <end position="305"/>
    </location>
    <ligand>
        <name>GTP</name>
        <dbReference type="ChEBI" id="CHEBI:37565"/>
    </ligand>
</feature>
<protein>
    <recommendedName>
        <fullName evidence="8">G-protein alpha subunit</fullName>
    </recommendedName>
</protein>
<dbReference type="Pfam" id="PF00503">
    <property type="entry name" value="G-alpha"/>
    <property type="match status" value="1"/>
</dbReference>
<dbReference type="Gene3D" id="3.40.50.300">
    <property type="entry name" value="P-loop containing nucleotide triphosphate hydrolases"/>
    <property type="match status" value="1"/>
</dbReference>
<name>A0AA36GT69_CYLNA</name>
<keyword evidence="5" id="KW-0479">Metal-binding</keyword>
<keyword evidence="7" id="KW-1185">Reference proteome</keyword>
<dbReference type="GO" id="GO:0046872">
    <property type="term" value="F:metal ion binding"/>
    <property type="evidence" value="ECO:0007669"/>
    <property type="project" value="UniProtKB-KW"/>
</dbReference>
<evidence type="ECO:0000313" key="6">
    <source>
        <dbReference type="EMBL" id="CAJ0597819.1"/>
    </source>
</evidence>
<dbReference type="SUPFAM" id="SSF47895">
    <property type="entry name" value="Transducin (alpha subunit), insertion domain"/>
    <property type="match status" value="1"/>
</dbReference>
<gene>
    <name evidence="6" type="ORF">CYNAS_LOCUS9802</name>
</gene>
<keyword evidence="3" id="KW-0807">Transducer</keyword>
<dbReference type="EMBL" id="CATQJL010000223">
    <property type="protein sequence ID" value="CAJ0597819.1"/>
    <property type="molecule type" value="Genomic_DNA"/>
</dbReference>
<evidence type="ECO:0000256" key="5">
    <source>
        <dbReference type="PIRSR" id="PIRSR601019-2"/>
    </source>
</evidence>
<dbReference type="GO" id="GO:0005525">
    <property type="term" value="F:GTP binding"/>
    <property type="evidence" value="ECO:0007669"/>
    <property type="project" value="UniProtKB-KW"/>
</dbReference>
<comment type="caution">
    <text evidence="6">The sequence shown here is derived from an EMBL/GenBank/DDBJ whole genome shotgun (WGS) entry which is preliminary data.</text>
</comment>
<dbReference type="GO" id="GO:0001664">
    <property type="term" value="F:G protein-coupled receptor binding"/>
    <property type="evidence" value="ECO:0007669"/>
    <property type="project" value="TreeGrafter"/>
</dbReference>
<accession>A0AA36GT69</accession>
<dbReference type="SMART" id="SM00275">
    <property type="entry name" value="G_alpha"/>
    <property type="match status" value="1"/>
</dbReference>
<evidence type="ECO:0000256" key="1">
    <source>
        <dbReference type="ARBA" id="ARBA00022741"/>
    </source>
</evidence>
<dbReference type="Gene3D" id="1.10.400.10">
    <property type="entry name" value="GI Alpha 1, domain 2-like"/>
    <property type="match status" value="1"/>
</dbReference>
<feature type="binding site" evidence="5">
    <location>
        <position position="205"/>
    </location>
    <ligand>
        <name>Mg(2+)</name>
        <dbReference type="ChEBI" id="CHEBI:18420"/>
    </ligand>
</feature>
<evidence type="ECO:0000256" key="3">
    <source>
        <dbReference type="ARBA" id="ARBA00023224"/>
    </source>
</evidence>